<proteinExistence type="inferred from homology"/>
<dbReference type="SUPFAM" id="SSF51735">
    <property type="entry name" value="NAD(P)-binding Rossmann-fold domains"/>
    <property type="match status" value="1"/>
</dbReference>
<evidence type="ECO:0000313" key="3">
    <source>
        <dbReference type="Proteomes" id="UP000198519"/>
    </source>
</evidence>
<dbReference type="InterPro" id="IPR036291">
    <property type="entry name" value="NAD(P)-bd_dom_sf"/>
</dbReference>
<keyword evidence="3" id="KW-1185">Reference proteome</keyword>
<dbReference type="GO" id="GO:0016616">
    <property type="term" value="F:oxidoreductase activity, acting on the CH-OH group of donors, NAD or NADP as acceptor"/>
    <property type="evidence" value="ECO:0007669"/>
    <property type="project" value="TreeGrafter"/>
</dbReference>
<dbReference type="PANTHER" id="PTHR42760">
    <property type="entry name" value="SHORT-CHAIN DEHYDROGENASES/REDUCTASES FAMILY MEMBER"/>
    <property type="match status" value="1"/>
</dbReference>
<dbReference type="CDD" id="cd05233">
    <property type="entry name" value="SDR_c"/>
    <property type="match status" value="1"/>
</dbReference>
<dbReference type="PRINTS" id="PR00081">
    <property type="entry name" value="GDHRDH"/>
</dbReference>
<accession>A0A1I4T4Y8</accession>
<gene>
    <name evidence="2" type="ORF">SAMN04487963_3501</name>
</gene>
<evidence type="ECO:0000256" key="1">
    <source>
        <dbReference type="ARBA" id="ARBA00006484"/>
    </source>
</evidence>
<dbReference type="STRING" id="488535.SAMN04487963_3501"/>
<protein>
    <submittedName>
        <fullName evidence="2">NAD(P)-dependent dehydrogenase, short-chain alcohol dehydrogenase family</fullName>
    </submittedName>
</protein>
<dbReference type="Gene3D" id="3.40.50.720">
    <property type="entry name" value="NAD(P)-binding Rossmann-like Domain"/>
    <property type="match status" value="1"/>
</dbReference>
<dbReference type="Proteomes" id="UP000198519">
    <property type="component" value="Unassembled WGS sequence"/>
</dbReference>
<comment type="similarity">
    <text evidence="1">Belongs to the short-chain dehydrogenases/reductases (SDR) family.</text>
</comment>
<dbReference type="Pfam" id="PF13561">
    <property type="entry name" value="adh_short_C2"/>
    <property type="match status" value="1"/>
</dbReference>
<dbReference type="GO" id="GO:0030497">
    <property type="term" value="P:fatty acid elongation"/>
    <property type="evidence" value="ECO:0007669"/>
    <property type="project" value="TreeGrafter"/>
</dbReference>
<reference evidence="3" key="1">
    <citation type="submission" date="2016-10" db="EMBL/GenBank/DDBJ databases">
        <authorList>
            <person name="Varghese N."/>
            <person name="Submissions S."/>
        </authorList>
    </citation>
    <scope>NUCLEOTIDE SEQUENCE [LARGE SCALE GENOMIC DNA]</scope>
    <source>
        <strain evidence="3">CGMCC 1.7061</strain>
    </source>
</reference>
<dbReference type="AlphaFoldDB" id="A0A1I4T4Y8"/>
<sequence>MTKEVVIVSGAAGGIGRAVAERLARLDTHRLVLCDIDRKGLDEVIEGLPAAGHQSFTVDVGSEASVRNLFLELKNQGIQASALANCFGISPVADNGDRISLEQTSLDLWNRVFQVNSTGIFLMCQAFLQQENIKNPEQPKRLVNVSSAAAQLGGYRSCPAYIASKASVIALTKSIARDYAEDGVLANSVCPGLIDTQMFRQGNPADNVASRVPLGRLGEGDDVAGAIEFLLSPLASYITGASIDVNGGYRMA</sequence>
<dbReference type="FunFam" id="3.40.50.720:FF:000084">
    <property type="entry name" value="Short-chain dehydrogenase reductase"/>
    <property type="match status" value="1"/>
</dbReference>
<organism evidence="2 3">
    <name type="scientific">Marinobacter zhejiangensis</name>
    <dbReference type="NCBI Taxonomy" id="488535"/>
    <lineage>
        <taxon>Bacteria</taxon>
        <taxon>Pseudomonadati</taxon>
        <taxon>Pseudomonadota</taxon>
        <taxon>Gammaproteobacteria</taxon>
        <taxon>Pseudomonadales</taxon>
        <taxon>Marinobacteraceae</taxon>
        <taxon>Marinobacter</taxon>
    </lineage>
</organism>
<dbReference type="InterPro" id="IPR002347">
    <property type="entry name" value="SDR_fam"/>
</dbReference>
<dbReference type="OrthoDB" id="20590at2"/>
<dbReference type="EMBL" id="FOUE01000006">
    <property type="protein sequence ID" value="SFM71711.1"/>
    <property type="molecule type" value="Genomic_DNA"/>
</dbReference>
<evidence type="ECO:0000313" key="2">
    <source>
        <dbReference type="EMBL" id="SFM71711.1"/>
    </source>
</evidence>
<name>A0A1I4T4Y8_9GAMM</name>
<dbReference type="PANTHER" id="PTHR42760:SF123">
    <property type="entry name" value="OXIDOREDUCTASE"/>
    <property type="match status" value="1"/>
</dbReference>
<dbReference type="RefSeq" id="WP_092026178.1">
    <property type="nucleotide sequence ID" value="NZ_FOUE01000006.1"/>
</dbReference>